<dbReference type="Gene3D" id="2.60.40.10">
    <property type="entry name" value="Immunoglobulins"/>
    <property type="match status" value="3"/>
</dbReference>
<dbReference type="InterPro" id="IPR050991">
    <property type="entry name" value="ECM_Regulatory_Proteins"/>
</dbReference>
<sequence length="767" mass="82509">MHNGICYTNNGSFFTDGSIRPAPVLECVLPNATLNGGEWIGPNGVVPCGSGSNQNVRCTTGSGASLSVFVNPPSFLGADGDGQYMCCLPTSCSTPGTNIITTTIFRFSEIESFTVANLPSDMTVYPQEYKLNCTKIGHDRYDISMSIGNSPLASYTNCYDDNCGGTELSGPVYNTVRYTVSITWDGMNVSSGSISQSTTGDQMYQCRLADHPGGFEIRIRNVTIKVPATAPSSLTEVSKAATTITVSWTALNSSDADGYVVNVTSDTDTVQTVQVEGSSNNTITLNGLRGGTTYSITIRAYQQLLGPASTISVQTLPVINSINWTLVSSITQLNNTQYRIDCLTTTDVINPSTDVYWLVNGVMKNNSMYTSIDVLTYNNTLLVYPDPLGVSVNVTCIAMIGGVNYNQSVMLHAPSGPPNNVKGFILNATSIKVNWTTSSETNGYVIEYTTGIPSGWPSSIQVLQVNSTVNRLTWNEVNCSERNGLITGYTVIISNSSITYNLTSTERYIVLNDLVFGTEYNISLAAINSVGRGPFSDPIEVEIGIVPGPVGSVSSIMDTTWAVISWSVPSYIPSDYPIITYEIGYHILFDKCCCSTIDNDDIDIQKLKLSNSTNGNAFINITGLDAMSCYIFGVRAYTDRGPGGWVFIANETLISTQFVTLTLVTTQEVGSTNTVSGAVDGASIGLGAVVGLLTISLVVSIIIHIYCFIKLKTYDAITAKQTKFDDDIPMQACEPYGIHKTEDVAKEAAVYECPDVNVNETAIYEET</sequence>
<dbReference type="eggNOG" id="KOG3510">
    <property type="taxonomic scope" value="Eukaryota"/>
</dbReference>
<reference evidence="4" key="1">
    <citation type="submission" date="2017-05" db="UniProtKB">
        <authorList>
            <consortium name="EnsemblMetazoa"/>
        </authorList>
    </citation>
    <scope>IDENTIFICATION</scope>
</reference>
<feature type="transmembrane region" description="Helical" evidence="2">
    <location>
        <begin position="684"/>
        <end position="709"/>
    </location>
</feature>
<dbReference type="InterPro" id="IPR003961">
    <property type="entry name" value="FN3_dom"/>
</dbReference>
<feature type="domain" description="Fibronectin type-III" evidence="3">
    <location>
        <begin position="230"/>
        <end position="319"/>
    </location>
</feature>
<proteinExistence type="predicted"/>
<dbReference type="PANTHER" id="PTHR46708:SF11">
    <property type="entry name" value="RECEPTOR-TYPE TYROSINE-PROTEIN PHOSPHATASE ETA-LIKE"/>
    <property type="match status" value="1"/>
</dbReference>
<dbReference type="PROSITE" id="PS50853">
    <property type="entry name" value="FN3"/>
    <property type="match status" value="2"/>
</dbReference>
<accession>A0A1X7VL81</accession>
<keyword evidence="1" id="KW-0677">Repeat</keyword>
<feature type="domain" description="Fibronectin type-III" evidence="3">
    <location>
        <begin position="456"/>
        <end position="548"/>
    </location>
</feature>
<evidence type="ECO:0000259" key="3">
    <source>
        <dbReference type="PROSITE" id="PS50853"/>
    </source>
</evidence>
<protein>
    <recommendedName>
        <fullName evidence="3">Fibronectin type-III domain-containing protein</fullName>
    </recommendedName>
</protein>
<organism evidence="4">
    <name type="scientific">Amphimedon queenslandica</name>
    <name type="common">Sponge</name>
    <dbReference type="NCBI Taxonomy" id="400682"/>
    <lineage>
        <taxon>Eukaryota</taxon>
        <taxon>Metazoa</taxon>
        <taxon>Porifera</taxon>
        <taxon>Demospongiae</taxon>
        <taxon>Heteroscleromorpha</taxon>
        <taxon>Haplosclerida</taxon>
        <taxon>Niphatidae</taxon>
        <taxon>Amphimedon</taxon>
    </lineage>
</organism>
<dbReference type="InterPro" id="IPR013783">
    <property type="entry name" value="Ig-like_fold"/>
</dbReference>
<keyword evidence="2" id="KW-1133">Transmembrane helix</keyword>
<evidence type="ECO:0000256" key="2">
    <source>
        <dbReference type="SAM" id="Phobius"/>
    </source>
</evidence>
<dbReference type="InParanoid" id="A0A1X7VL81"/>
<dbReference type="SUPFAM" id="SSF49265">
    <property type="entry name" value="Fibronectin type III"/>
    <property type="match status" value="3"/>
</dbReference>
<dbReference type="PANTHER" id="PTHR46708">
    <property type="entry name" value="TENASCIN"/>
    <property type="match status" value="1"/>
</dbReference>
<dbReference type="CDD" id="cd00063">
    <property type="entry name" value="FN3"/>
    <property type="match status" value="3"/>
</dbReference>
<dbReference type="EnsemblMetazoa" id="Aqu2.1.41141_001">
    <property type="protein sequence ID" value="Aqu2.1.41141_001"/>
    <property type="gene ID" value="Aqu2.1.41141"/>
</dbReference>
<evidence type="ECO:0000313" key="4">
    <source>
        <dbReference type="EnsemblMetazoa" id="Aqu2.1.41141_001"/>
    </source>
</evidence>
<evidence type="ECO:0000256" key="1">
    <source>
        <dbReference type="ARBA" id="ARBA00022737"/>
    </source>
</evidence>
<dbReference type="Pfam" id="PF00041">
    <property type="entry name" value="fn3"/>
    <property type="match status" value="2"/>
</dbReference>
<dbReference type="InterPro" id="IPR036116">
    <property type="entry name" value="FN3_sf"/>
</dbReference>
<keyword evidence="2" id="KW-0812">Transmembrane</keyword>
<dbReference type="AlphaFoldDB" id="A0A1X7VL81"/>
<dbReference type="SMART" id="SM00060">
    <property type="entry name" value="FN3"/>
    <property type="match status" value="3"/>
</dbReference>
<keyword evidence="2" id="KW-0472">Membrane</keyword>
<name>A0A1X7VL81_AMPQE</name>